<dbReference type="PROSITE" id="PS50262">
    <property type="entry name" value="G_PROTEIN_RECEP_F1_2"/>
    <property type="match status" value="1"/>
</dbReference>
<dbReference type="InterPro" id="IPR017452">
    <property type="entry name" value="GPCR_Rhodpsn_7TM"/>
</dbReference>
<feature type="transmembrane region" description="Helical" evidence="5">
    <location>
        <begin position="81"/>
        <end position="106"/>
    </location>
</feature>
<evidence type="ECO:0000256" key="3">
    <source>
        <dbReference type="ARBA" id="ARBA00022989"/>
    </source>
</evidence>
<keyword evidence="2 5" id="KW-0812">Transmembrane</keyword>
<evidence type="ECO:0000256" key="2">
    <source>
        <dbReference type="ARBA" id="ARBA00022692"/>
    </source>
</evidence>
<evidence type="ECO:0000256" key="1">
    <source>
        <dbReference type="ARBA" id="ARBA00004370"/>
    </source>
</evidence>
<evidence type="ECO:0000313" key="9">
    <source>
        <dbReference type="WBParaSite" id="HPLM_0000186401-mRNA-1"/>
    </source>
</evidence>
<organism evidence="9">
    <name type="scientific">Haemonchus placei</name>
    <name type="common">Barber's pole worm</name>
    <dbReference type="NCBI Taxonomy" id="6290"/>
    <lineage>
        <taxon>Eukaryota</taxon>
        <taxon>Metazoa</taxon>
        <taxon>Ecdysozoa</taxon>
        <taxon>Nematoda</taxon>
        <taxon>Chromadorea</taxon>
        <taxon>Rhabditida</taxon>
        <taxon>Rhabditina</taxon>
        <taxon>Rhabditomorpha</taxon>
        <taxon>Strongyloidea</taxon>
        <taxon>Trichostrongylidae</taxon>
        <taxon>Haemonchus</taxon>
    </lineage>
</organism>
<reference evidence="9" key="1">
    <citation type="submission" date="2017-02" db="UniProtKB">
        <authorList>
            <consortium name="WormBaseParasite"/>
        </authorList>
    </citation>
    <scope>IDENTIFICATION</scope>
</reference>
<evidence type="ECO:0000259" key="6">
    <source>
        <dbReference type="PROSITE" id="PS50262"/>
    </source>
</evidence>
<protein>
    <submittedName>
        <fullName evidence="9">G_PROTEIN_RECEP_F1_2 domain-containing protein</fullName>
    </submittedName>
</protein>
<dbReference type="PANTHER" id="PTHR46955:SF3">
    <property type="entry name" value="G_PROTEIN_RECEP_F1_2 DOMAIN-CONTAINING PROTEIN"/>
    <property type="match status" value="1"/>
</dbReference>
<sequence length="231" mass="25852">MRNVRLLITDILVLLLQICVIISAGLILFLFFRNKKLRKKPSHRLLLFLTSTDFLHATTALFYSIYLTASWDPTTIDLNPYIVLIFSTPLVIQLKINLTLTISIAFERTLALAFPMTYRKLSSSTYAAYSLLIGCLLAVLDLVVDFILNPFNQKPNCAAIGCFVSKEFHYYWGSSNMAMGSVVIVLTAVVMAKLRSIQKHSQNAQLAPAVGKESNNFAQVCLVKENVPRGE</sequence>
<comment type="subcellular location">
    <subcellularLocation>
        <location evidence="1">Membrane</location>
    </subcellularLocation>
</comment>
<dbReference type="Proteomes" id="UP000268014">
    <property type="component" value="Unassembled WGS sequence"/>
</dbReference>
<dbReference type="OMA" id="SSWNSVH"/>
<proteinExistence type="predicted"/>
<dbReference type="WBParaSite" id="HPLM_0000186401-mRNA-1">
    <property type="protein sequence ID" value="HPLM_0000186401-mRNA-1"/>
    <property type="gene ID" value="HPLM_0000186401"/>
</dbReference>
<evidence type="ECO:0000313" key="8">
    <source>
        <dbReference type="Proteomes" id="UP000268014"/>
    </source>
</evidence>
<keyword evidence="3 5" id="KW-1133">Transmembrane helix</keyword>
<feature type="transmembrane region" description="Helical" evidence="5">
    <location>
        <begin position="6"/>
        <end position="32"/>
    </location>
</feature>
<dbReference type="PANTHER" id="PTHR46955">
    <property type="entry name" value="PROTEIN CBG01349-RELATED"/>
    <property type="match status" value="1"/>
</dbReference>
<dbReference type="OrthoDB" id="5794962at2759"/>
<reference evidence="7 8" key="2">
    <citation type="submission" date="2018-11" db="EMBL/GenBank/DDBJ databases">
        <authorList>
            <consortium name="Pathogen Informatics"/>
        </authorList>
    </citation>
    <scope>NUCLEOTIDE SEQUENCE [LARGE SCALE GENOMIC DNA]</scope>
    <source>
        <strain evidence="7 8">MHpl1</strain>
    </source>
</reference>
<keyword evidence="8" id="KW-1185">Reference proteome</keyword>
<dbReference type="AlphaFoldDB" id="A0A0N4VX44"/>
<dbReference type="InterPro" id="IPR019420">
    <property type="entry name" value="7TM_GPCR_serpentine_rcpt_Srbc"/>
</dbReference>
<dbReference type="Gene3D" id="1.20.1070.10">
    <property type="entry name" value="Rhodopsin 7-helix transmembrane proteins"/>
    <property type="match status" value="1"/>
</dbReference>
<keyword evidence="4 5" id="KW-0472">Membrane</keyword>
<dbReference type="GO" id="GO:0016020">
    <property type="term" value="C:membrane"/>
    <property type="evidence" value="ECO:0007669"/>
    <property type="project" value="UniProtKB-SubCell"/>
</dbReference>
<dbReference type="Pfam" id="PF10316">
    <property type="entry name" value="7TM_GPCR_Srbc"/>
    <property type="match status" value="1"/>
</dbReference>
<dbReference type="EMBL" id="UZAF01002922">
    <property type="protein sequence ID" value="VDO11733.1"/>
    <property type="molecule type" value="Genomic_DNA"/>
</dbReference>
<name>A0A0N4VX44_HAEPC</name>
<feature type="domain" description="G-protein coupled receptors family 1 profile" evidence="6">
    <location>
        <begin position="23"/>
        <end position="231"/>
    </location>
</feature>
<evidence type="ECO:0000256" key="5">
    <source>
        <dbReference type="SAM" id="Phobius"/>
    </source>
</evidence>
<evidence type="ECO:0000313" key="7">
    <source>
        <dbReference type="EMBL" id="VDO11733.1"/>
    </source>
</evidence>
<accession>A0A0N4VX44</accession>
<evidence type="ECO:0000256" key="4">
    <source>
        <dbReference type="ARBA" id="ARBA00023136"/>
    </source>
</evidence>
<feature type="transmembrane region" description="Helical" evidence="5">
    <location>
        <begin position="44"/>
        <end position="69"/>
    </location>
</feature>
<dbReference type="SUPFAM" id="SSF81321">
    <property type="entry name" value="Family A G protein-coupled receptor-like"/>
    <property type="match status" value="1"/>
</dbReference>
<dbReference type="InterPro" id="IPR052322">
    <property type="entry name" value="Mito_rRNA_Mtase_NSUN4"/>
</dbReference>
<feature type="transmembrane region" description="Helical" evidence="5">
    <location>
        <begin position="168"/>
        <end position="192"/>
    </location>
</feature>
<feature type="transmembrane region" description="Helical" evidence="5">
    <location>
        <begin position="126"/>
        <end position="148"/>
    </location>
</feature>
<gene>
    <name evidence="7" type="ORF">HPLM_LOCUS1862</name>
</gene>